<dbReference type="eggNOG" id="COG3505">
    <property type="taxonomic scope" value="Bacteria"/>
</dbReference>
<evidence type="ECO:0000256" key="6">
    <source>
        <dbReference type="ARBA" id="ARBA00023136"/>
    </source>
</evidence>
<dbReference type="Gene3D" id="3.40.50.300">
    <property type="entry name" value="P-loop containing nucleotide triphosphate hydrolases"/>
    <property type="match status" value="1"/>
</dbReference>
<evidence type="ECO:0000256" key="1">
    <source>
        <dbReference type="ARBA" id="ARBA00004651"/>
    </source>
</evidence>
<evidence type="ECO:0000256" key="2">
    <source>
        <dbReference type="ARBA" id="ARBA00008806"/>
    </source>
</evidence>
<gene>
    <name evidence="7" type="ORF">OB2597_06750</name>
</gene>
<dbReference type="AlphaFoldDB" id="A3TTI5"/>
<comment type="subcellular location">
    <subcellularLocation>
        <location evidence="1">Cell membrane</location>
        <topology evidence="1">Multi-pass membrane protein</topology>
    </subcellularLocation>
</comment>
<keyword evidence="5" id="KW-1133">Transmembrane helix</keyword>
<evidence type="ECO:0000256" key="4">
    <source>
        <dbReference type="ARBA" id="ARBA00022692"/>
    </source>
</evidence>
<keyword evidence="3" id="KW-1003">Cell membrane</keyword>
<dbReference type="RefSeq" id="WP_009805579.1">
    <property type="nucleotide sequence ID" value="NZ_CH724131.1"/>
</dbReference>
<name>A3TTI5_PSEBH</name>
<evidence type="ECO:0000313" key="8">
    <source>
        <dbReference type="Proteomes" id="UP000004318"/>
    </source>
</evidence>
<keyword evidence="8" id="KW-1185">Reference proteome</keyword>
<protein>
    <submittedName>
        <fullName evidence="7">VirD4 protein</fullName>
    </submittedName>
</protein>
<comment type="caution">
    <text evidence="7">The sequence shown here is derived from an EMBL/GenBank/DDBJ whole genome shotgun (WGS) entry which is preliminary data.</text>
</comment>
<dbReference type="Pfam" id="PF02534">
    <property type="entry name" value="T4SS-DNA_transf"/>
    <property type="match status" value="1"/>
</dbReference>
<keyword evidence="4" id="KW-0812">Transmembrane</keyword>
<dbReference type="OrthoDB" id="9759295at2"/>
<dbReference type="GO" id="GO:0005886">
    <property type="term" value="C:plasma membrane"/>
    <property type="evidence" value="ECO:0007669"/>
    <property type="project" value="UniProtKB-SubCell"/>
</dbReference>
<dbReference type="PANTHER" id="PTHR37937:SF1">
    <property type="entry name" value="CONJUGATIVE TRANSFER: DNA TRANSPORT"/>
    <property type="match status" value="1"/>
</dbReference>
<dbReference type="STRING" id="252305.OB2597_06750"/>
<evidence type="ECO:0000256" key="3">
    <source>
        <dbReference type="ARBA" id="ARBA00022475"/>
    </source>
</evidence>
<dbReference type="SUPFAM" id="SSF52540">
    <property type="entry name" value="P-loop containing nucleoside triphosphate hydrolases"/>
    <property type="match status" value="1"/>
</dbReference>
<reference evidence="7 8" key="1">
    <citation type="journal article" date="2010" name="J. Bacteriol.">
        <title>Genome sequences of Oceanicola granulosus HTCC2516(T) and Oceanicola batsensis HTCC2597(TDelta).</title>
        <authorList>
            <person name="Thrash J.C."/>
            <person name="Cho J.C."/>
            <person name="Vergin K.L."/>
            <person name="Giovannoni S.J."/>
        </authorList>
    </citation>
    <scope>NUCLEOTIDE SEQUENCE [LARGE SCALE GENOMIC DNA]</scope>
    <source>
        <strain evidence="8">ATCC BAA-863 / DSM 15984 / KCTC 12145 / HTCC2597</strain>
    </source>
</reference>
<proteinExistence type="inferred from homology"/>
<evidence type="ECO:0000256" key="5">
    <source>
        <dbReference type="ARBA" id="ARBA00022989"/>
    </source>
</evidence>
<sequence>MAMSTHFENEEHPFGSAEMASAHDAARAGMFRKSDTAIYCGELEGRSLFYDGEGGILLVAGARSGKLRDILAYTLCKGICDGRTIIVLDPKGELAAISRDQILESGRGKKVLTFNPRGLHNLPQHKINPVGYLKWSSPTLIPDLKLFLENWIAKSGAAQAEYFEHNARRWAEAICLSLIKTHGELELPQFYRVVNLLSGGGKEWIDFAYEMHTSGIQVSRDIEEEIAAMREDRSGGFQGIIGELQKSVACLSDPLLSEAVSGPVSYDLSELCEDGMPVQLYLVVPVEMIPLWAPVLKSLFVGCLIEKSREPEARRQLWILDECGQLGSFPVVPQMFTYGAGIGIQPYAVFQSTSQMDALAPQARQLITSSASLQMYFATRDLGSAKTVSEVLGTQTLRTDDPLTQSRAKLKKEQLMAALLGGGDPFRLASQIAQLGHETGHTRKHARQLRTPDEVMRTAKDGMYLLCDDLPGPLYAQRKPYWTRRWMAGRYHPNPYHPPLESVKVATFWGMRPRKIITEDVPAQYAHLPQYRGGSWSYVEGFRP</sequence>
<accession>A3TTI5</accession>
<dbReference type="EMBL" id="AAMO01000001">
    <property type="protein sequence ID" value="EAQ04962.1"/>
    <property type="molecule type" value="Genomic_DNA"/>
</dbReference>
<dbReference type="PANTHER" id="PTHR37937">
    <property type="entry name" value="CONJUGATIVE TRANSFER: DNA TRANSPORT"/>
    <property type="match status" value="1"/>
</dbReference>
<dbReference type="InterPro" id="IPR003688">
    <property type="entry name" value="TraG/VirD4"/>
</dbReference>
<organism evidence="7 8">
    <name type="scientific">Pseudooceanicola batsensis (strain ATCC BAA-863 / DSM 15984 / KCTC 12145 / HTCC2597)</name>
    <name type="common">Oceanicola batsensis</name>
    <dbReference type="NCBI Taxonomy" id="252305"/>
    <lineage>
        <taxon>Bacteria</taxon>
        <taxon>Pseudomonadati</taxon>
        <taxon>Pseudomonadota</taxon>
        <taxon>Alphaproteobacteria</taxon>
        <taxon>Rhodobacterales</taxon>
        <taxon>Paracoccaceae</taxon>
        <taxon>Pseudooceanicola</taxon>
    </lineage>
</organism>
<dbReference type="Proteomes" id="UP000004318">
    <property type="component" value="Unassembled WGS sequence"/>
</dbReference>
<dbReference type="HOGENOM" id="CLU_500410_0_0_5"/>
<dbReference type="InterPro" id="IPR027417">
    <property type="entry name" value="P-loop_NTPase"/>
</dbReference>
<comment type="similarity">
    <text evidence="2">Belongs to the VirD4/TraG family.</text>
</comment>
<keyword evidence="6" id="KW-0472">Membrane</keyword>
<dbReference type="InterPro" id="IPR051539">
    <property type="entry name" value="T4SS-coupling_protein"/>
</dbReference>
<evidence type="ECO:0000313" key="7">
    <source>
        <dbReference type="EMBL" id="EAQ04962.1"/>
    </source>
</evidence>